<evidence type="ECO:0000256" key="2">
    <source>
        <dbReference type="ARBA" id="ARBA00022692"/>
    </source>
</evidence>
<keyword evidence="2 6" id="KW-0812">Transmembrane</keyword>
<feature type="transmembrane region" description="Helical" evidence="6">
    <location>
        <begin position="223"/>
        <end position="241"/>
    </location>
</feature>
<keyword evidence="5 6" id="KW-0472">Membrane</keyword>
<dbReference type="RefSeq" id="WP_076227684.1">
    <property type="nucleotide sequence ID" value="NZ_JAOQIO010000095.1"/>
</dbReference>
<evidence type="ECO:0000259" key="7">
    <source>
        <dbReference type="Pfam" id="PF05140"/>
    </source>
</evidence>
<feature type="transmembrane region" description="Helical" evidence="6">
    <location>
        <begin position="67"/>
        <end position="85"/>
    </location>
</feature>
<evidence type="ECO:0000256" key="4">
    <source>
        <dbReference type="ARBA" id="ARBA00022989"/>
    </source>
</evidence>
<dbReference type="Pfam" id="PF05140">
    <property type="entry name" value="ResB"/>
    <property type="match status" value="2"/>
</dbReference>
<dbReference type="Proteomes" id="UP001652445">
    <property type="component" value="Unassembled WGS sequence"/>
</dbReference>
<feature type="domain" description="ResB-like" evidence="7">
    <location>
        <begin position="440"/>
        <end position="536"/>
    </location>
</feature>
<keyword evidence="9" id="KW-1185">Reference proteome</keyword>
<feature type="transmembrane region" description="Helical" evidence="6">
    <location>
        <begin position="123"/>
        <end position="145"/>
    </location>
</feature>
<feature type="transmembrane region" description="Helical" evidence="6">
    <location>
        <begin position="487"/>
        <end position="505"/>
    </location>
</feature>
<evidence type="ECO:0000256" key="3">
    <source>
        <dbReference type="ARBA" id="ARBA00022748"/>
    </source>
</evidence>
<name>A0ABT2UMJ3_9BACL</name>
<dbReference type="PANTHER" id="PTHR31566">
    <property type="entry name" value="CYTOCHROME C BIOGENESIS PROTEIN CCS1, CHLOROPLASTIC"/>
    <property type="match status" value="1"/>
</dbReference>
<evidence type="ECO:0000256" key="5">
    <source>
        <dbReference type="ARBA" id="ARBA00023136"/>
    </source>
</evidence>
<comment type="caution">
    <text evidence="8">The sequence shown here is derived from an EMBL/GenBank/DDBJ whole genome shotgun (WGS) entry which is preliminary data.</text>
</comment>
<evidence type="ECO:0000313" key="9">
    <source>
        <dbReference type="Proteomes" id="UP001652445"/>
    </source>
</evidence>
<evidence type="ECO:0000313" key="8">
    <source>
        <dbReference type="EMBL" id="MCU6795871.1"/>
    </source>
</evidence>
<sequence>MIQNTKCECGHLNHVGTVLCEACGKPLYEEAGTEPLEMRYDGVARRSQKANPDVIDKVWNFFSSVKIAIYMIIITLLGSAVGTIYPQENSFLNFDPSTYYEDTYGTLGKIYYLLGLSHTFESWWFIGLLLMIGTSLVVCSLDRVLPLYRALSKQQIRKHLKFILRQKVSYSGDLPHKVASSEAEEQAWVQQAAEQLKKKHYRVHTEGTALLAEKNRFSRWGPYINHIGLIIFLLAILMRSIPGWHMDQHVAFPEGQVVKIPETSYYLKNEKFTLEYYDANEMSEGFRAKDQAVPKIYETNAVLYTCKADCDDPFKQPVLEEVHRQNIIVNEPLEYKGLMAYQFDFKESPMLISVKPTLKDKQTGTAYGSLDLSMTRPQDSYQVGPYTLKVKAYFPDFGLDEKGVPMTKSKDPKMPAFIFSITGPEVAAEGVPYLYFPRQVDKVTFRQDDINGEIGNKLELSVNSMADVQFSEYISYLNIRVDRAMPYIWVGAAISMIGLVMGFYWHHRRIWLRIDDGRLSLGAHTNKNWFGIRQEVAQVLHKSGIEADPKSLETGVVT</sequence>
<gene>
    <name evidence="8" type="ORF">OB236_27510</name>
</gene>
<evidence type="ECO:0000256" key="1">
    <source>
        <dbReference type="ARBA" id="ARBA00004141"/>
    </source>
</evidence>
<dbReference type="EMBL" id="JAOQIO010000095">
    <property type="protein sequence ID" value="MCU6795871.1"/>
    <property type="molecule type" value="Genomic_DNA"/>
</dbReference>
<keyword evidence="3" id="KW-0201">Cytochrome c-type biogenesis</keyword>
<dbReference type="PANTHER" id="PTHR31566:SF0">
    <property type="entry name" value="CYTOCHROME C BIOGENESIS PROTEIN CCS1, CHLOROPLASTIC"/>
    <property type="match status" value="1"/>
</dbReference>
<organism evidence="8 9">
    <name type="scientific">Paenibacillus baimaensis</name>
    <dbReference type="NCBI Taxonomy" id="2982185"/>
    <lineage>
        <taxon>Bacteria</taxon>
        <taxon>Bacillati</taxon>
        <taxon>Bacillota</taxon>
        <taxon>Bacilli</taxon>
        <taxon>Bacillales</taxon>
        <taxon>Paenibacillaceae</taxon>
        <taxon>Paenibacillus</taxon>
    </lineage>
</organism>
<accession>A0ABT2UMJ3</accession>
<keyword evidence="4 6" id="KW-1133">Transmembrane helix</keyword>
<dbReference type="InterPro" id="IPR023494">
    <property type="entry name" value="Cyt_c_bgen_Ccs1/CcsB/ResB"/>
</dbReference>
<reference evidence="8 9" key="1">
    <citation type="submission" date="2022-09" db="EMBL/GenBank/DDBJ databases">
        <authorList>
            <person name="Han X.L."/>
            <person name="Wang Q."/>
            <person name="Lu T."/>
        </authorList>
    </citation>
    <scope>NUCLEOTIDE SEQUENCE [LARGE SCALE GENOMIC DNA]</scope>
    <source>
        <strain evidence="8 9">WQ 127069</strain>
    </source>
</reference>
<evidence type="ECO:0000256" key="6">
    <source>
        <dbReference type="SAM" id="Phobius"/>
    </source>
</evidence>
<dbReference type="InterPro" id="IPR007816">
    <property type="entry name" value="ResB-like_domain"/>
</dbReference>
<comment type="subcellular location">
    <subcellularLocation>
        <location evidence="1">Membrane</location>
        <topology evidence="1">Multi-pass membrane protein</topology>
    </subcellularLocation>
</comment>
<protein>
    <submittedName>
        <fullName evidence="8">Cytochrome c biogenesis protein ResB</fullName>
    </submittedName>
</protein>
<proteinExistence type="predicted"/>
<feature type="domain" description="ResB-like" evidence="7">
    <location>
        <begin position="65"/>
        <end position="425"/>
    </location>
</feature>